<feature type="domain" description="W2" evidence="3">
    <location>
        <begin position="251"/>
        <end position="418"/>
    </location>
</feature>
<dbReference type="InterPro" id="IPR043510">
    <property type="entry name" value="W2_5MP1/2"/>
</dbReference>
<proteinExistence type="inferred from homology"/>
<organism evidence="4">
    <name type="scientific">Arion vulgaris</name>
    <dbReference type="NCBI Taxonomy" id="1028688"/>
    <lineage>
        <taxon>Eukaryota</taxon>
        <taxon>Metazoa</taxon>
        <taxon>Spiralia</taxon>
        <taxon>Lophotrochozoa</taxon>
        <taxon>Mollusca</taxon>
        <taxon>Gastropoda</taxon>
        <taxon>Heterobranchia</taxon>
        <taxon>Euthyneura</taxon>
        <taxon>Panpulmonata</taxon>
        <taxon>Eupulmonata</taxon>
        <taxon>Stylommatophora</taxon>
        <taxon>Helicina</taxon>
        <taxon>Arionoidea</taxon>
        <taxon>Arionidae</taxon>
        <taxon>Arion</taxon>
    </lineage>
</organism>
<dbReference type="FunFam" id="1.25.40.180:FF:000006">
    <property type="entry name" value="Basic leucine zipper and W2 domain-containing protein 1"/>
    <property type="match status" value="1"/>
</dbReference>
<evidence type="ECO:0000256" key="2">
    <source>
        <dbReference type="SAM" id="MobiDB-lite"/>
    </source>
</evidence>
<comment type="similarity">
    <text evidence="1">Belongs to the BZW family.</text>
</comment>
<dbReference type="InterPro" id="IPR051245">
    <property type="entry name" value="eIF5-mimic_regulator"/>
</dbReference>
<dbReference type="InterPro" id="IPR003307">
    <property type="entry name" value="W2_domain"/>
</dbReference>
<dbReference type="InterPro" id="IPR016024">
    <property type="entry name" value="ARM-type_fold"/>
</dbReference>
<dbReference type="AlphaFoldDB" id="A0A0B7APD6"/>
<dbReference type="Pfam" id="PF25504">
    <property type="entry name" value="HEAT_5MP1_2"/>
    <property type="match status" value="1"/>
</dbReference>
<dbReference type="InterPro" id="IPR057397">
    <property type="entry name" value="HEAT_5MP1_2"/>
</dbReference>
<evidence type="ECO:0000313" key="4">
    <source>
        <dbReference type="EMBL" id="CEK82909.1"/>
    </source>
</evidence>
<dbReference type="Gene3D" id="1.25.40.180">
    <property type="match status" value="1"/>
</dbReference>
<dbReference type="Pfam" id="PF02020">
    <property type="entry name" value="W2"/>
    <property type="match status" value="1"/>
</dbReference>
<sequence>MSQKAEKPTLSGTRLKTRKRDEKEKYDPTAFRDSIIAGLTECGGDLEQVSRYLDKEGSKLNYRRYAEVLFDTLFAGGILAPGGFIVEGTENGKPVRSEICVFRWDGGLDELRNFYAVFYKLIRRYKYLEKAFEDDLKKILMFQRGFQADEREKLATITGIILANGLCTPRILLSLFEDHLIKEGIALDFAATMFSTWLKEKDINAICTALKKQQIDVRLMEMFPINKRNQENFAAFFRERGLGAIADMQTAQMASKAKKEAQKCLADMIKDESSMPDMIEYATELIEKQGMPETEVTISIWNSLMAAVEWNKKEDLVADQALKHLNQYCALLKVSARSSKSELALMLKVQEFCYENMNFLKTFQKIIMLLYKTEVISEDVILKWYKDGHSAKGKSVFLDQMKKLVEWLQNAEEESDEEDGDDD</sequence>
<protein>
    <recommendedName>
        <fullName evidence="3">W2 domain-containing protein</fullName>
    </recommendedName>
</protein>
<evidence type="ECO:0000256" key="1">
    <source>
        <dbReference type="ARBA" id="ARBA00008151"/>
    </source>
</evidence>
<dbReference type="PANTHER" id="PTHR14208">
    <property type="entry name" value="BASIC LEUCINE ZIPPER AND W2 DOMAIN-CONTAINING PROTEIN"/>
    <property type="match status" value="1"/>
</dbReference>
<evidence type="ECO:0000259" key="3">
    <source>
        <dbReference type="PROSITE" id="PS51363"/>
    </source>
</evidence>
<dbReference type="PROSITE" id="PS51363">
    <property type="entry name" value="W2"/>
    <property type="match status" value="1"/>
</dbReference>
<feature type="region of interest" description="Disordered" evidence="2">
    <location>
        <begin position="1"/>
        <end position="26"/>
    </location>
</feature>
<dbReference type="EMBL" id="HACG01036044">
    <property type="protein sequence ID" value="CEK82909.1"/>
    <property type="molecule type" value="Transcribed_RNA"/>
</dbReference>
<dbReference type="CDD" id="cd11560">
    <property type="entry name" value="W2_eIF5C_like"/>
    <property type="match status" value="1"/>
</dbReference>
<reference evidence="4" key="1">
    <citation type="submission" date="2014-12" db="EMBL/GenBank/DDBJ databases">
        <title>Insight into the proteome of Arion vulgaris.</title>
        <authorList>
            <person name="Aradska J."/>
            <person name="Bulat T."/>
            <person name="Smidak R."/>
            <person name="Sarate P."/>
            <person name="Gangsoo J."/>
            <person name="Sialana F."/>
            <person name="Bilban M."/>
            <person name="Lubec G."/>
        </authorList>
    </citation>
    <scope>NUCLEOTIDE SEQUENCE</scope>
    <source>
        <tissue evidence="4">Skin</tissue>
    </source>
</reference>
<dbReference type="SUPFAM" id="SSF48371">
    <property type="entry name" value="ARM repeat"/>
    <property type="match status" value="1"/>
</dbReference>
<dbReference type="GO" id="GO:0016020">
    <property type="term" value="C:membrane"/>
    <property type="evidence" value="ECO:0007669"/>
    <property type="project" value="TreeGrafter"/>
</dbReference>
<accession>A0A0B7APD6</accession>
<dbReference type="PANTHER" id="PTHR14208:SF2">
    <property type="entry name" value="PROTEIN KRASAVIETZ"/>
    <property type="match status" value="1"/>
</dbReference>
<dbReference type="SMART" id="SM00515">
    <property type="entry name" value="eIF5C"/>
    <property type="match status" value="1"/>
</dbReference>
<dbReference type="GO" id="GO:0005737">
    <property type="term" value="C:cytoplasm"/>
    <property type="evidence" value="ECO:0007669"/>
    <property type="project" value="TreeGrafter"/>
</dbReference>
<name>A0A0B7APD6_9EUPU</name>
<gene>
    <name evidence="4" type="primary">ORF134203</name>
</gene>
<dbReference type="GO" id="GO:0006417">
    <property type="term" value="P:regulation of translation"/>
    <property type="evidence" value="ECO:0007669"/>
    <property type="project" value="UniProtKB-ARBA"/>
</dbReference>